<dbReference type="InterPro" id="IPR036412">
    <property type="entry name" value="HAD-like_sf"/>
</dbReference>
<dbReference type="SFLD" id="SFLDG00002">
    <property type="entry name" value="C1.7:_P-type_atpase_like"/>
    <property type="match status" value="1"/>
</dbReference>
<keyword evidence="14" id="KW-0375">Hydrogen ion transport</keyword>
<keyword evidence="9 14" id="KW-1278">Translocase</keyword>
<dbReference type="NCBIfam" id="TIGR01647">
    <property type="entry name" value="ATPase-IIIA_H"/>
    <property type="match status" value="1"/>
</dbReference>
<keyword evidence="8 14" id="KW-0460">Magnesium</keyword>
<dbReference type="InterPro" id="IPR018303">
    <property type="entry name" value="ATPase_P-typ_P_site"/>
</dbReference>
<dbReference type="InterPro" id="IPR059000">
    <property type="entry name" value="ATPase_P-type_domA"/>
</dbReference>
<keyword evidence="18" id="KW-1185">Reference proteome</keyword>
<dbReference type="Pfam" id="PF00122">
    <property type="entry name" value="E1-E2_ATPase"/>
    <property type="match status" value="1"/>
</dbReference>
<evidence type="ECO:0000256" key="2">
    <source>
        <dbReference type="ARBA" id="ARBA00008804"/>
    </source>
</evidence>
<keyword evidence="6 14" id="KW-0547">Nucleotide-binding</keyword>
<dbReference type="Pfam" id="PF00702">
    <property type="entry name" value="Hydrolase"/>
    <property type="match status" value="1"/>
</dbReference>
<dbReference type="GO" id="GO:0005886">
    <property type="term" value="C:plasma membrane"/>
    <property type="evidence" value="ECO:0007669"/>
    <property type="project" value="UniProtKB-SubCell"/>
</dbReference>
<evidence type="ECO:0000256" key="4">
    <source>
        <dbReference type="ARBA" id="ARBA00022692"/>
    </source>
</evidence>
<keyword evidence="5" id="KW-0479">Metal-binding</keyword>
<dbReference type="CDD" id="cd02076">
    <property type="entry name" value="P-type_ATPase_H"/>
    <property type="match status" value="1"/>
</dbReference>
<dbReference type="PROSITE" id="PS00154">
    <property type="entry name" value="ATPASE_E1_E2"/>
    <property type="match status" value="1"/>
</dbReference>
<feature type="transmembrane region" description="Helical" evidence="14">
    <location>
        <begin position="288"/>
        <end position="314"/>
    </location>
</feature>
<dbReference type="STRING" id="65489.A0A0D3G614"/>
<evidence type="ECO:0000256" key="7">
    <source>
        <dbReference type="ARBA" id="ARBA00022840"/>
    </source>
</evidence>
<keyword evidence="11 14" id="KW-0406">Ion transport</keyword>
<feature type="compositionally biased region" description="Basic and acidic residues" evidence="15">
    <location>
        <begin position="852"/>
        <end position="870"/>
    </location>
</feature>
<evidence type="ECO:0000256" key="11">
    <source>
        <dbReference type="ARBA" id="ARBA00023065"/>
    </source>
</evidence>
<dbReference type="FunFam" id="3.40.1110.10:FF:000004">
    <property type="entry name" value="Plasma membrane ATPase"/>
    <property type="match status" value="1"/>
</dbReference>
<evidence type="ECO:0000313" key="18">
    <source>
        <dbReference type="Proteomes" id="UP000026960"/>
    </source>
</evidence>
<accession>A0A0D3G614</accession>
<dbReference type="Proteomes" id="UP000026960">
    <property type="component" value="Chromosome 5"/>
</dbReference>
<dbReference type="SUPFAM" id="SSF81653">
    <property type="entry name" value="Calcium ATPase, transduction domain A"/>
    <property type="match status" value="1"/>
</dbReference>
<comment type="similarity">
    <text evidence="2 14">Belongs to the cation transport ATPase (P-type) (TC 3.A.3) family. Type IIIA subfamily.</text>
</comment>
<reference evidence="17" key="1">
    <citation type="journal article" date="2009" name="Rice">
        <title>De Novo Next Generation Sequencing of Plant Genomes.</title>
        <authorList>
            <person name="Rounsley S."/>
            <person name="Marri P.R."/>
            <person name="Yu Y."/>
            <person name="He R."/>
            <person name="Sisneros N."/>
            <person name="Goicoechea J.L."/>
            <person name="Lee S.J."/>
            <person name="Angelova A."/>
            <person name="Kudrna D."/>
            <person name="Luo M."/>
            <person name="Affourtit J."/>
            <person name="Desany B."/>
            <person name="Knight J."/>
            <person name="Niazi F."/>
            <person name="Egholm M."/>
            <person name="Wing R.A."/>
        </authorList>
    </citation>
    <scope>NUCLEOTIDE SEQUENCE [LARGE SCALE GENOMIC DNA]</scope>
    <source>
        <strain evidence="17">cv. IRGC 105608</strain>
    </source>
</reference>
<dbReference type="InterPro" id="IPR044492">
    <property type="entry name" value="P_typ_ATPase_HD_dom"/>
</dbReference>
<dbReference type="eggNOG" id="KOG0205">
    <property type="taxonomic scope" value="Eukaryota"/>
</dbReference>
<organism evidence="17">
    <name type="scientific">Oryza barthii</name>
    <dbReference type="NCBI Taxonomy" id="65489"/>
    <lineage>
        <taxon>Eukaryota</taxon>
        <taxon>Viridiplantae</taxon>
        <taxon>Streptophyta</taxon>
        <taxon>Embryophyta</taxon>
        <taxon>Tracheophyta</taxon>
        <taxon>Spermatophyta</taxon>
        <taxon>Magnoliopsida</taxon>
        <taxon>Liliopsida</taxon>
        <taxon>Poales</taxon>
        <taxon>Poaceae</taxon>
        <taxon>BOP clade</taxon>
        <taxon>Oryzoideae</taxon>
        <taxon>Oryzeae</taxon>
        <taxon>Oryzinae</taxon>
        <taxon>Oryza</taxon>
    </lineage>
</organism>
<dbReference type="SFLD" id="SFLDS00003">
    <property type="entry name" value="Haloacid_Dehalogenase"/>
    <property type="match status" value="1"/>
</dbReference>
<feature type="transmembrane region" description="Helical" evidence="14">
    <location>
        <begin position="713"/>
        <end position="733"/>
    </location>
</feature>
<feature type="compositionally biased region" description="Basic residues" evidence="15">
    <location>
        <begin position="872"/>
        <end position="898"/>
    </location>
</feature>
<evidence type="ECO:0000256" key="10">
    <source>
        <dbReference type="ARBA" id="ARBA00022989"/>
    </source>
</evidence>
<keyword evidence="3" id="KW-0597">Phosphoprotein</keyword>
<dbReference type="InterPro" id="IPR008250">
    <property type="entry name" value="ATPase_P-typ_transduc_dom_A_sf"/>
</dbReference>
<dbReference type="SMART" id="SM00831">
    <property type="entry name" value="Cation_ATPase_N"/>
    <property type="match status" value="1"/>
</dbReference>
<evidence type="ECO:0000256" key="13">
    <source>
        <dbReference type="ARBA" id="ARBA00048122"/>
    </source>
</evidence>
<dbReference type="Pfam" id="PF00690">
    <property type="entry name" value="Cation_ATPase_N"/>
    <property type="match status" value="1"/>
</dbReference>
<dbReference type="EnsemblPlants" id="OBART05G11600.1">
    <property type="protein sequence ID" value="OBART05G11600.1"/>
    <property type="gene ID" value="OBART05G11600"/>
</dbReference>
<feature type="transmembrane region" description="Helical" evidence="14">
    <location>
        <begin position="778"/>
        <end position="799"/>
    </location>
</feature>
<dbReference type="PaxDb" id="65489-OBART05G11600.1"/>
<evidence type="ECO:0000256" key="15">
    <source>
        <dbReference type="SAM" id="MobiDB-lite"/>
    </source>
</evidence>
<dbReference type="Gene3D" id="6.10.140.890">
    <property type="match status" value="1"/>
</dbReference>
<keyword evidence="10 14" id="KW-1133">Transmembrane helix</keyword>
<keyword evidence="7 14" id="KW-0067">ATP-binding</keyword>
<evidence type="ECO:0000256" key="12">
    <source>
        <dbReference type="ARBA" id="ARBA00023136"/>
    </source>
</evidence>
<comment type="catalytic activity">
    <reaction evidence="13 14">
        <text>ATP + H2O + H(+)(in) = ADP + phosphate + 2 H(+)(out)</text>
        <dbReference type="Rhea" id="RHEA:20852"/>
        <dbReference type="ChEBI" id="CHEBI:15377"/>
        <dbReference type="ChEBI" id="CHEBI:15378"/>
        <dbReference type="ChEBI" id="CHEBI:30616"/>
        <dbReference type="ChEBI" id="CHEBI:43474"/>
        <dbReference type="ChEBI" id="CHEBI:456216"/>
        <dbReference type="EC" id="7.1.2.1"/>
    </reaction>
</comment>
<evidence type="ECO:0000313" key="17">
    <source>
        <dbReference type="EnsemblPlants" id="OBART05G11600.1"/>
    </source>
</evidence>
<comment type="caution">
    <text evidence="14">Lacks conserved residue(s) required for the propagation of feature annotation.</text>
</comment>
<dbReference type="GO" id="GO:0120029">
    <property type="term" value="P:proton export across plasma membrane"/>
    <property type="evidence" value="ECO:0007669"/>
    <property type="project" value="UniProtKB-UniRule"/>
</dbReference>
<evidence type="ECO:0000256" key="5">
    <source>
        <dbReference type="ARBA" id="ARBA00022723"/>
    </source>
</evidence>
<dbReference type="InterPro" id="IPR023299">
    <property type="entry name" value="ATPase_P-typ_cyto_dom_N"/>
</dbReference>
<dbReference type="NCBIfam" id="TIGR01494">
    <property type="entry name" value="ATPase_P-type"/>
    <property type="match status" value="1"/>
</dbReference>
<evidence type="ECO:0000256" key="8">
    <source>
        <dbReference type="ARBA" id="ARBA00022842"/>
    </source>
</evidence>
<dbReference type="Gene3D" id="2.70.150.10">
    <property type="entry name" value="Calcium-transporting ATPase, cytoplasmic transduction domain A"/>
    <property type="match status" value="1"/>
</dbReference>
<dbReference type="Gramene" id="OBART05G11600.1">
    <property type="protein sequence ID" value="OBART05G11600.1"/>
    <property type="gene ID" value="OBART05G11600"/>
</dbReference>
<keyword evidence="14" id="KW-0813">Transport</keyword>
<protein>
    <recommendedName>
        <fullName evidence="14">Plasma membrane ATPase</fullName>
        <ecNumber evidence="14">7.1.2.1</ecNumber>
    </recommendedName>
</protein>
<reference evidence="17" key="2">
    <citation type="submission" date="2015-03" db="UniProtKB">
        <authorList>
            <consortium name="EnsemblPlants"/>
        </authorList>
    </citation>
    <scope>IDENTIFICATION</scope>
</reference>
<dbReference type="InterPro" id="IPR004014">
    <property type="entry name" value="ATPase_P-typ_cation-transptr_N"/>
</dbReference>
<dbReference type="Gene3D" id="3.40.1110.10">
    <property type="entry name" value="Calcium-transporting ATPase, cytoplasmic domain N"/>
    <property type="match status" value="1"/>
</dbReference>
<feature type="domain" description="Cation-transporting P-type ATPase N-terminal" evidence="16">
    <location>
        <begin position="28"/>
        <end position="100"/>
    </location>
</feature>
<proteinExistence type="inferred from homology"/>
<dbReference type="PRINTS" id="PR00119">
    <property type="entry name" value="CATATPASE"/>
</dbReference>
<dbReference type="InterPro" id="IPR001757">
    <property type="entry name" value="P_typ_ATPase"/>
</dbReference>
<dbReference type="SFLD" id="SFLDF00027">
    <property type="entry name" value="p-type_atpase"/>
    <property type="match status" value="1"/>
</dbReference>
<dbReference type="InterPro" id="IPR023298">
    <property type="entry name" value="ATPase_P-typ_TM_dom_sf"/>
</dbReference>
<dbReference type="GO" id="GO:0005524">
    <property type="term" value="F:ATP binding"/>
    <property type="evidence" value="ECO:0007669"/>
    <property type="project" value="UniProtKB-UniRule"/>
</dbReference>
<dbReference type="InterPro" id="IPR023214">
    <property type="entry name" value="HAD_sf"/>
</dbReference>
<sequence>MSVSLEDLKKENVDLVSVLHHSANIAFIRESIPIQEVFAVLKSSPQGLTSADGNGRLEIFGRNKLEEKKESKLLKFLGFMWNPLSWVMEAAAIMAIALANGGGRPPDWQDFVGIVTLLFINSTISFIEENNAGNAAAALMASLAPQTKARRACALLRDGKWSEQDAAILVPGDIISIKLGDIIPADARLMEGDPLKIDQSALTGESLPVNKMPGDSIYSGSTCKQGEIEAVVIATGVHTFFGKAAHLVDSTNNVGHFQKVSYMHPSATSRRRGANCLLALLTINGGQVLTAIGNFCICSIAAGMLIEIIVMYPIQHRQYRDGIDNLLVLLIGGIPIAMPTVLSVTMAIGSHRLSQQGAITKRMTAIEEMAGMDVLCSDKTGTLTLNKLTVDKNMIEARTAHTINLSVSPLIFFPIDRPFVKDLDKDAIVLYAARASRTENQDAIDASIVGMLADPSEARAGIQEVHFMPFNPVDKRTAITYIDTKDGSWHRISKGAPEQIIELCRLRDDVSRRVHAIIDKFADRGLRSLAVARQKVPEGSKDAPGTPWQFLAVLPLFDPPRHDSSETIRRALNLGVNVKMITGDQLAIGKETGRRLGMGTNMYPSSSLLKDGDTGGLPVDELIEKADGFAGVFPEHKYEIVRRLQERKHICGMTGDGVNDAPALKKADIGIAVADATDAARGASDIVLTEPGLSVIISAVLTSRAIFQRMKNYTIYAVSITIRVVLGFLLLALIWRFDFAPFMVLIIAILNDGTIMTISKDRVKPSPLPDAWRLQEIFATGIVLGTYLALATVLFFWAVRDTDFFTVTTHHPTSHASLPRALTPCVLWAEDVRGAPDRRQHGGADGGGVPPGEHHQPGAHLRDTREELVLRRAPRAPARRRVPHRPAGKKFVSRRRRGARSDSSPATNGGERTQMATLIAVYANWPFAKMKGIGWSWGMVIWLFSIVTFFPLDIFKFAIRYFLSGKAWNNAFDNKTAFANELDYGKSKREAQWAIAQRSLHGLQQAETSTALFDDNKDYLELSEIAEQAKRRAEIARLRELHTLKGHVESVVKLKGLDIDTIQNHYTV</sequence>
<evidence type="ECO:0000256" key="14">
    <source>
        <dbReference type="RuleBase" id="RU362083"/>
    </source>
</evidence>
<comment type="subcellular location">
    <subcellularLocation>
        <location evidence="14">Cell membrane</location>
        <topology evidence="14">Multi-pass membrane protein</topology>
    </subcellularLocation>
    <subcellularLocation>
        <location evidence="1">Membrane</location>
        <topology evidence="1">Multi-pass membrane protein</topology>
    </subcellularLocation>
</comment>
<feature type="transmembrane region" description="Helical" evidence="14">
    <location>
        <begin position="739"/>
        <end position="758"/>
    </location>
</feature>
<evidence type="ECO:0000256" key="6">
    <source>
        <dbReference type="ARBA" id="ARBA00022741"/>
    </source>
</evidence>
<dbReference type="GO" id="GO:0008553">
    <property type="term" value="F:P-type proton-exporting transporter activity"/>
    <property type="evidence" value="ECO:0007669"/>
    <property type="project" value="UniProtKB-UniRule"/>
</dbReference>
<name>A0A0D3G614_9ORYZ</name>
<dbReference type="FunFam" id="2.70.150.10:FF:000004">
    <property type="entry name" value="Plasma membrane ATPase"/>
    <property type="match status" value="1"/>
</dbReference>
<feature type="region of interest" description="Disordered" evidence="15">
    <location>
        <begin position="836"/>
        <end position="910"/>
    </location>
</feature>
<dbReference type="SUPFAM" id="SSF56784">
    <property type="entry name" value="HAD-like"/>
    <property type="match status" value="1"/>
</dbReference>
<dbReference type="GO" id="GO:0046872">
    <property type="term" value="F:metal ion binding"/>
    <property type="evidence" value="ECO:0007669"/>
    <property type="project" value="UniProtKB-KW"/>
</dbReference>
<dbReference type="Gene3D" id="1.20.1110.10">
    <property type="entry name" value="Calcium-transporting ATPase, transmembrane domain"/>
    <property type="match status" value="2"/>
</dbReference>
<evidence type="ECO:0000259" key="16">
    <source>
        <dbReference type="SMART" id="SM00831"/>
    </source>
</evidence>
<evidence type="ECO:0000256" key="3">
    <source>
        <dbReference type="ARBA" id="ARBA00022553"/>
    </source>
</evidence>
<dbReference type="EC" id="7.1.2.1" evidence="14"/>
<dbReference type="AlphaFoldDB" id="A0A0D3G614"/>
<dbReference type="PANTHER" id="PTHR42861">
    <property type="entry name" value="CALCIUM-TRANSPORTING ATPASE"/>
    <property type="match status" value="1"/>
</dbReference>
<feature type="transmembrane region" description="Helical" evidence="14">
    <location>
        <begin position="326"/>
        <end position="348"/>
    </location>
</feature>
<dbReference type="GO" id="GO:0016887">
    <property type="term" value="F:ATP hydrolysis activity"/>
    <property type="evidence" value="ECO:0007669"/>
    <property type="project" value="InterPro"/>
</dbReference>
<evidence type="ECO:0000256" key="9">
    <source>
        <dbReference type="ARBA" id="ARBA00022967"/>
    </source>
</evidence>
<dbReference type="InterPro" id="IPR006534">
    <property type="entry name" value="P-type_ATPase_IIIA"/>
</dbReference>
<dbReference type="Gene3D" id="3.40.50.1000">
    <property type="entry name" value="HAD superfamily/HAD-like"/>
    <property type="match status" value="1"/>
</dbReference>
<keyword evidence="12 14" id="KW-0472">Membrane</keyword>
<dbReference type="FunFam" id="3.40.50.1000:FF:000211">
    <property type="entry name" value="Plasma membrane ATPase"/>
    <property type="match status" value="1"/>
</dbReference>
<feature type="transmembrane region" description="Helical" evidence="14">
    <location>
        <begin position="935"/>
        <end position="955"/>
    </location>
</feature>
<dbReference type="PRINTS" id="PR00120">
    <property type="entry name" value="HATPASE"/>
</dbReference>
<evidence type="ECO:0000256" key="1">
    <source>
        <dbReference type="ARBA" id="ARBA00004141"/>
    </source>
</evidence>
<dbReference type="HOGENOM" id="CLU_002360_6_4_1"/>
<keyword evidence="4 14" id="KW-0812">Transmembrane</keyword>
<dbReference type="SUPFAM" id="SSF81665">
    <property type="entry name" value="Calcium ATPase, transmembrane domain M"/>
    <property type="match status" value="1"/>
</dbReference>